<reference evidence="1" key="2">
    <citation type="journal article" date="2015" name="Fish Shellfish Immunol.">
        <title>Early steps in the European eel (Anguilla anguilla)-Vibrio vulnificus interaction in the gills: Role of the RtxA13 toxin.</title>
        <authorList>
            <person name="Callol A."/>
            <person name="Pajuelo D."/>
            <person name="Ebbesson L."/>
            <person name="Teles M."/>
            <person name="MacKenzie S."/>
            <person name="Amaro C."/>
        </authorList>
    </citation>
    <scope>NUCLEOTIDE SEQUENCE</scope>
</reference>
<dbReference type="EMBL" id="GBXM01042557">
    <property type="protein sequence ID" value="JAH66020.1"/>
    <property type="molecule type" value="Transcribed_RNA"/>
</dbReference>
<sequence length="8" mass="954">MPHKITVE</sequence>
<reference evidence="1" key="1">
    <citation type="submission" date="2014-11" db="EMBL/GenBank/DDBJ databases">
        <authorList>
            <person name="Amaro Gonzalez C."/>
        </authorList>
    </citation>
    <scope>NUCLEOTIDE SEQUENCE</scope>
</reference>
<proteinExistence type="predicted"/>
<accession>A0A0E9UL88</accession>
<name>A0A0E9UL88_ANGAN</name>
<organism evidence="1">
    <name type="scientific">Anguilla anguilla</name>
    <name type="common">European freshwater eel</name>
    <name type="synonym">Muraena anguilla</name>
    <dbReference type="NCBI Taxonomy" id="7936"/>
    <lineage>
        <taxon>Eukaryota</taxon>
        <taxon>Metazoa</taxon>
        <taxon>Chordata</taxon>
        <taxon>Craniata</taxon>
        <taxon>Vertebrata</taxon>
        <taxon>Euteleostomi</taxon>
        <taxon>Actinopterygii</taxon>
        <taxon>Neopterygii</taxon>
        <taxon>Teleostei</taxon>
        <taxon>Anguilliformes</taxon>
        <taxon>Anguillidae</taxon>
        <taxon>Anguilla</taxon>
    </lineage>
</organism>
<protein>
    <submittedName>
        <fullName evidence="1">Uncharacterized protein</fullName>
    </submittedName>
</protein>
<evidence type="ECO:0000313" key="1">
    <source>
        <dbReference type="EMBL" id="JAH66020.1"/>
    </source>
</evidence>